<comment type="caution">
    <text evidence="2">The sequence shown here is derived from an EMBL/GenBank/DDBJ whole genome shotgun (WGS) entry which is preliminary data.</text>
</comment>
<protein>
    <submittedName>
        <fullName evidence="2">Uncharacterized protein</fullName>
    </submittedName>
</protein>
<evidence type="ECO:0000313" key="3">
    <source>
        <dbReference type="Proteomes" id="UP000757103"/>
    </source>
</evidence>
<organism evidence="2 3">
    <name type="scientific">Barnesiella viscericola</name>
    <dbReference type="NCBI Taxonomy" id="397865"/>
    <lineage>
        <taxon>Bacteria</taxon>
        <taxon>Pseudomonadati</taxon>
        <taxon>Bacteroidota</taxon>
        <taxon>Bacteroidia</taxon>
        <taxon>Bacteroidales</taxon>
        <taxon>Barnesiellaceae</taxon>
        <taxon>Barnesiella</taxon>
    </lineage>
</organism>
<dbReference type="RefSeq" id="WP_273305316.1">
    <property type="nucleotide sequence ID" value="NZ_DYUD01000009.1"/>
</dbReference>
<reference evidence="2" key="1">
    <citation type="journal article" date="2021" name="PeerJ">
        <title>Extensive microbial diversity within the chicken gut microbiome revealed by metagenomics and culture.</title>
        <authorList>
            <person name="Gilroy R."/>
            <person name="Ravi A."/>
            <person name="Getino M."/>
            <person name="Pursley I."/>
            <person name="Horton D.L."/>
            <person name="Alikhan N.F."/>
            <person name="Baker D."/>
            <person name="Gharbi K."/>
            <person name="Hall N."/>
            <person name="Watson M."/>
            <person name="Adriaenssens E.M."/>
            <person name="Foster-Nyarko E."/>
            <person name="Jarju S."/>
            <person name="Secka A."/>
            <person name="Antonio M."/>
            <person name="Oren A."/>
            <person name="Chaudhuri R.R."/>
            <person name="La Ragione R."/>
            <person name="Hildebrand F."/>
            <person name="Pallen M.J."/>
        </authorList>
    </citation>
    <scope>NUCLEOTIDE SEQUENCE</scope>
    <source>
        <strain evidence="2">CHK121-7720</strain>
    </source>
</reference>
<dbReference type="AlphaFoldDB" id="A0A921MP64"/>
<feature type="transmembrane region" description="Helical" evidence="1">
    <location>
        <begin position="246"/>
        <end position="266"/>
    </location>
</feature>
<feature type="transmembrane region" description="Helical" evidence="1">
    <location>
        <begin position="7"/>
        <end position="25"/>
    </location>
</feature>
<keyword evidence="1" id="KW-0472">Membrane</keyword>
<accession>A0A921MP64</accession>
<feature type="transmembrane region" description="Helical" evidence="1">
    <location>
        <begin position="346"/>
        <end position="366"/>
    </location>
</feature>
<feature type="transmembrane region" description="Helical" evidence="1">
    <location>
        <begin position="211"/>
        <end position="234"/>
    </location>
</feature>
<feature type="transmembrane region" description="Helical" evidence="1">
    <location>
        <begin position="62"/>
        <end position="80"/>
    </location>
</feature>
<sequence>MNAYSKIQKSLSLFMFITINIFFYFKYLSKISVVWGTVVSLLYIIFMLLLIKYRPTWKRKTVTSALVAFIAVAAVLLFFIPKDLFTADRWLIIDLFWNSVSNDLYPYAQQTAIGNSPGAMPFYFLLCLPFHYLGEIGFITLVAIALLSIYFYRKSVQSYTLFFIFLASSACIYWEIFSRSTLLINTTLFSLLLWILNAYPRFSNRMWLGSALVGGLLFSMRTVFVLPLIVWGLYQLFHEKVQPLKLIGWGVVFLLAFAVTFLPFIVAYPHDFWEINPFLIQSTLVPSIFIAIFVVLAIIGSFFCHNNADVNFFSVILLFGIVTVHVITAIYHYGLEAVIFESRADISYYIFCIPYLLLILTDKSVAVKK</sequence>
<feature type="transmembrane region" description="Helical" evidence="1">
    <location>
        <begin position="159"/>
        <end position="176"/>
    </location>
</feature>
<keyword evidence="1" id="KW-0812">Transmembrane</keyword>
<proteinExistence type="predicted"/>
<evidence type="ECO:0000256" key="1">
    <source>
        <dbReference type="SAM" id="Phobius"/>
    </source>
</evidence>
<reference evidence="2" key="2">
    <citation type="submission" date="2021-09" db="EMBL/GenBank/DDBJ databases">
        <authorList>
            <person name="Gilroy R."/>
        </authorList>
    </citation>
    <scope>NUCLEOTIDE SEQUENCE</scope>
    <source>
        <strain evidence="2">CHK121-7720</strain>
    </source>
</reference>
<feature type="transmembrane region" description="Helical" evidence="1">
    <location>
        <begin position="31"/>
        <end position="50"/>
    </location>
</feature>
<keyword evidence="1" id="KW-1133">Transmembrane helix</keyword>
<dbReference type="Proteomes" id="UP000757103">
    <property type="component" value="Unassembled WGS sequence"/>
</dbReference>
<feature type="transmembrane region" description="Helical" evidence="1">
    <location>
        <begin position="312"/>
        <end position="334"/>
    </location>
</feature>
<evidence type="ECO:0000313" key="2">
    <source>
        <dbReference type="EMBL" id="HJG88248.1"/>
    </source>
</evidence>
<dbReference type="EMBL" id="DYUD01000009">
    <property type="protein sequence ID" value="HJG88248.1"/>
    <property type="molecule type" value="Genomic_DNA"/>
</dbReference>
<feature type="transmembrane region" description="Helical" evidence="1">
    <location>
        <begin position="278"/>
        <end position="300"/>
    </location>
</feature>
<gene>
    <name evidence="2" type="ORF">K8U91_02055</name>
</gene>
<feature type="transmembrane region" description="Helical" evidence="1">
    <location>
        <begin position="130"/>
        <end position="152"/>
    </location>
</feature>
<name>A0A921MP64_9BACT</name>